<gene>
    <name evidence="2" type="ORF">SDC9_32285</name>
</gene>
<proteinExistence type="predicted"/>
<evidence type="ECO:0000256" key="1">
    <source>
        <dbReference type="SAM" id="MobiDB-lite"/>
    </source>
</evidence>
<dbReference type="InterPro" id="IPR049675">
    <property type="entry name" value="QatB"/>
</dbReference>
<organism evidence="2">
    <name type="scientific">bioreactor metagenome</name>
    <dbReference type="NCBI Taxonomy" id="1076179"/>
    <lineage>
        <taxon>unclassified sequences</taxon>
        <taxon>metagenomes</taxon>
        <taxon>ecological metagenomes</taxon>
    </lineage>
</organism>
<dbReference type="AlphaFoldDB" id="A0A644V5J5"/>
<feature type="compositionally biased region" description="Basic and acidic residues" evidence="1">
    <location>
        <begin position="19"/>
        <end position="52"/>
    </location>
</feature>
<feature type="region of interest" description="Disordered" evidence="1">
    <location>
        <begin position="1"/>
        <end position="105"/>
    </location>
</feature>
<evidence type="ECO:0000313" key="2">
    <source>
        <dbReference type="EMBL" id="MPL86305.1"/>
    </source>
</evidence>
<dbReference type="EMBL" id="VSSQ01000220">
    <property type="protein sequence ID" value="MPL86305.1"/>
    <property type="molecule type" value="Genomic_DNA"/>
</dbReference>
<feature type="compositionally biased region" description="Polar residues" evidence="1">
    <location>
        <begin position="55"/>
        <end position="78"/>
    </location>
</feature>
<protein>
    <submittedName>
        <fullName evidence="2">Uncharacterized protein</fullName>
    </submittedName>
</protein>
<accession>A0A644V5J5</accession>
<dbReference type="NCBIfam" id="NF041924">
    <property type="entry name" value="QatB"/>
    <property type="match status" value="1"/>
</dbReference>
<reference evidence="2" key="1">
    <citation type="submission" date="2019-08" db="EMBL/GenBank/DDBJ databases">
        <authorList>
            <person name="Kucharzyk K."/>
            <person name="Murdoch R.W."/>
            <person name="Higgins S."/>
            <person name="Loffler F."/>
        </authorList>
    </citation>
    <scope>NUCLEOTIDE SEQUENCE</scope>
</reference>
<name>A0A644V5J5_9ZZZZ</name>
<comment type="caution">
    <text evidence="2">The sequence shown here is derived from an EMBL/GenBank/DDBJ whole genome shotgun (WGS) entry which is preliminary data.</text>
</comment>
<sequence length="291" mass="32463">MYVGPNRSPLLPSDFDDGNSDHPDKPNNDPEQKQDGDKPENEKPSEKPRDDDSPSQESTSNNTTQNSPWTRAKTSMSKYASGHGGRNGKENALSDYVKGHGGSRNAAKSAKSAIRTTINIGDFFGGVSKKGISQVLKEFQISTEGRKPKEILNDIVNILAPTPDLNDDSVARKALIDTMSIIYEKFDDEKQDITLLDSIDPDISKMLVEKYIETFIYERLIHDVGSRIEKKAENSAAAAKIEQELKDYIETKVSTTLKDKPLSIINSETKNIHVLVEELYQQCYKVLEDQL</sequence>